<evidence type="ECO:0000256" key="2">
    <source>
        <dbReference type="ARBA" id="ARBA00023315"/>
    </source>
</evidence>
<keyword evidence="1" id="KW-0808">Transferase</keyword>
<dbReference type="Pfam" id="PF00583">
    <property type="entry name" value="Acetyltransf_1"/>
    <property type="match status" value="1"/>
</dbReference>
<evidence type="ECO:0000313" key="4">
    <source>
        <dbReference type="EMBL" id="MCS0610269.1"/>
    </source>
</evidence>
<dbReference type="CDD" id="cd04301">
    <property type="entry name" value="NAT_SF"/>
    <property type="match status" value="1"/>
</dbReference>
<dbReference type="InterPro" id="IPR000182">
    <property type="entry name" value="GNAT_dom"/>
</dbReference>
<organism evidence="4 5">
    <name type="scientific">Massilia solisilvae</name>
    <dbReference type="NCBI Taxonomy" id="1811225"/>
    <lineage>
        <taxon>Bacteria</taxon>
        <taxon>Pseudomonadati</taxon>
        <taxon>Pseudomonadota</taxon>
        <taxon>Betaproteobacteria</taxon>
        <taxon>Burkholderiales</taxon>
        <taxon>Oxalobacteraceae</taxon>
        <taxon>Telluria group</taxon>
        <taxon>Massilia</taxon>
    </lineage>
</organism>
<dbReference type="PANTHER" id="PTHR43877">
    <property type="entry name" value="AMINOALKYLPHOSPHONATE N-ACETYLTRANSFERASE-RELATED-RELATED"/>
    <property type="match status" value="1"/>
</dbReference>
<evidence type="ECO:0000313" key="5">
    <source>
        <dbReference type="Proteomes" id="UP001205861"/>
    </source>
</evidence>
<keyword evidence="2" id="KW-0012">Acyltransferase</keyword>
<keyword evidence="5" id="KW-1185">Reference proteome</keyword>
<dbReference type="InterPro" id="IPR050832">
    <property type="entry name" value="Bact_Acetyltransf"/>
</dbReference>
<evidence type="ECO:0000256" key="1">
    <source>
        <dbReference type="ARBA" id="ARBA00022679"/>
    </source>
</evidence>
<reference evidence="4 5" key="1">
    <citation type="submission" date="2022-08" db="EMBL/GenBank/DDBJ databases">
        <title>Reclassification of Massilia species as members of the genera Telluria, Duganella, Pseudoduganella, Mokoshia gen. nov. and Zemynaea gen. nov. using orthogonal and non-orthogonal genome-based approaches.</title>
        <authorList>
            <person name="Bowman J.P."/>
        </authorList>
    </citation>
    <scope>NUCLEOTIDE SEQUENCE [LARGE SCALE GENOMIC DNA]</scope>
    <source>
        <strain evidence="4 5">JCM 31607</strain>
    </source>
</reference>
<evidence type="ECO:0000259" key="3">
    <source>
        <dbReference type="PROSITE" id="PS51186"/>
    </source>
</evidence>
<dbReference type="SUPFAM" id="SSF55729">
    <property type="entry name" value="Acyl-CoA N-acyltransferases (Nat)"/>
    <property type="match status" value="1"/>
</dbReference>
<dbReference type="Proteomes" id="UP001205861">
    <property type="component" value="Unassembled WGS sequence"/>
</dbReference>
<dbReference type="RefSeq" id="WP_258857868.1">
    <property type="nucleotide sequence ID" value="NZ_JANUGV010000006.1"/>
</dbReference>
<dbReference type="EMBL" id="JANUGV010000006">
    <property type="protein sequence ID" value="MCS0610269.1"/>
    <property type="molecule type" value="Genomic_DNA"/>
</dbReference>
<dbReference type="PROSITE" id="PS51186">
    <property type="entry name" value="GNAT"/>
    <property type="match status" value="1"/>
</dbReference>
<dbReference type="InterPro" id="IPR016181">
    <property type="entry name" value="Acyl_CoA_acyltransferase"/>
</dbReference>
<comment type="caution">
    <text evidence="4">The sequence shown here is derived from an EMBL/GenBank/DDBJ whole genome shotgun (WGS) entry which is preliminary data.</text>
</comment>
<sequence length="179" mass="19203">MFRKLGQMEQLIIRTLEPHDWPAWRAIRLRSLADSPDAFGSTLAEEQARPAETWAARLSAAAASGNDRPLVAEAGGVPVGLLWAKRDAADAAVVNLFQVWVAPESRGCGVGTSLLREAIRWARSTDARAVQLGVAQGDTPAMRLYARAGFRPVGAPEPLRPGSVLLSQAMRLALDVGEP</sequence>
<name>A0ABT2BP23_9BURK</name>
<gene>
    <name evidence="4" type="ORF">NX773_19050</name>
</gene>
<proteinExistence type="predicted"/>
<feature type="domain" description="N-acetyltransferase" evidence="3">
    <location>
        <begin position="11"/>
        <end position="171"/>
    </location>
</feature>
<dbReference type="Gene3D" id="3.40.630.30">
    <property type="match status" value="1"/>
</dbReference>
<protein>
    <submittedName>
        <fullName evidence="4">GNAT family N-acetyltransferase</fullName>
    </submittedName>
</protein>
<accession>A0ABT2BP23</accession>